<sequence length="226" mass="25978">MFLESEKKFIAITQRLDNTNTYNEEREVLSTDWGIFFREYLSDFLMLPLSYACDITEYLPNISGVIFSGGNDLSLFSDNPLSQKRDKFEQELIESCMRDSIPILGICRGAQMIGSYFGSQLTHCMNHTKPHVVFQNSMTKDSNKRDSTHSTIPKKTSFMVNSFHNYGIKKLGDALIGLATSHDGFIEAFKHKKYPLFGIMWHIERKGGLENTEIFDNFLTNIKEKK</sequence>
<reference evidence="1 2" key="1">
    <citation type="submission" date="2018-04" db="EMBL/GenBank/DDBJ databases">
        <title>Novel Campyloabacter and Helicobacter Species and Strains.</title>
        <authorList>
            <person name="Mannion A.J."/>
            <person name="Shen Z."/>
            <person name="Fox J.G."/>
        </authorList>
    </citation>
    <scope>NUCLEOTIDE SEQUENCE [LARGE SCALE GENOMIC DNA]</scope>
    <source>
        <strain evidence="1 2">MIT 17-337</strain>
    </source>
</reference>
<dbReference type="PROSITE" id="PS51273">
    <property type="entry name" value="GATASE_TYPE_1"/>
    <property type="match status" value="1"/>
</dbReference>
<organism evidence="1 2">
    <name type="scientific">Helicobacter didelphidarum</name>
    <dbReference type="NCBI Taxonomy" id="2040648"/>
    <lineage>
        <taxon>Bacteria</taxon>
        <taxon>Pseudomonadati</taxon>
        <taxon>Campylobacterota</taxon>
        <taxon>Epsilonproteobacteria</taxon>
        <taxon>Campylobacterales</taxon>
        <taxon>Helicobacteraceae</taxon>
        <taxon>Helicobacter</taxon>
    </lineage>
</organism>
<dbReference type="Proteomes" id="UP000256379">
    <property type="component" value="Unassembled WGS sequence"/>
</dbReference>
<dbReference type="AlphaFoldDB" id="A0A3D8IQX5"/>
<protein>
    <submittedName>
        <fullName evidence="1">Gamma-glutamyl-gamma-aminobutyrate hydrolase</fullName>
    </submittedName>
</protein>
<dbReference type="NCBIfam" id="NF045546">
    <property type="entry name" value="GCDPHdlase"/>
    <property type="match status" value="1"/>
</dbReference>
<gene>
    <name evidence="1" type="ORF">CQA53_01740</name>
</gene>
<keyword evidence="1" id="KW-0378">Hydrolase</keyword>
<dbReference type="InterPro" id="IPR029062">
    <property type="entry name" value="Class_I_gatase-like"/>
</dbReference>
<dbReference type="PANTHER" id="PTHR43235:SF1">
    <property type="entry name" value="GLUTAMINE AMIDOTRANSFERASE PB2B2.05-RELATED"/>
    <property type="match status" value="1"/>
</dbReference>
<dbReference type="GO" id="GO:0005829">
    <property type="term" value="C:cytosol"/>
    <property type="evidence" value="ECO:0007669"/>
    <property type="project" value="TreeGrafter"/>
</dbReference>
<comment type="caution">
    <text evidence="1">The sequence shown here is derived from an EMBL/GenBank/DDBJ whole genome shotgun (WGS) entry which is preliminary data.</text>
</comment>
<name>A0A3D8IQX5_9HELI</name>
<dbReference type="PANTHER" id="PTHR43235">
    <property type="entry name" value="GLUTAMINE AMIDOTRANSFERASE PB2B2.05-RELATED"/>
    <property type="match status" value="1"/>
</dbReference>
<accession>A0A3D8IQX5</accession>
<dbReference type="Gene3D" id="3.40.50.880">
    <property type="match status" value="1"/>
</dbReference>
<dbReference type="SUPFAM" id="SSF52317">
    <property type="entry name" value="Class I glutamine amidotransferase-like"/>
    <property type="match status" value="1"/>
</dbReference>
<keyword evidence="2" id="KW-1185">Reference proteome</keyword>
<dbReference type="OrthoDB" id="9813383at2"/>
<dbReference type="RefSeq" id="WP_115542306.1">
    <property type="nucleotide sequence ID" value="NZ_NXLQ01000002.1"/>
</dbReference>
<dbReference type="InterPro" id="IPR011697">
    <property type="entry name" value="Peptidase_C26"/>
</dbReference>
<evidence type="ECO:0000313" key="1">
    <source>
        <dbReference type="EMBL" id="RDU67011.1"/>
    </source>
</evidence>
<dbReference type="InterPro" id="IPR054647">
    <property type="entry name" value="GCDPHdlase"/>
</dbReference>
<proteinExistence type="predicted"/>
<evidence type="ECO:0000313" key="2">
    <source>
        <dbReference type="Proteomes" id="UP000256379"/>
    </source>
</evidence>
<dbReference type="Pfam" id="PF07722">
    <property type="entry name" value="Peptidase_C26"/>
    <property type="match status" value="1"/>
</dbReference>
<dbReference type="EMBL" id="NXLQ01000002">
    <property type="protein sequence ID" value="RDU67011.1"/>
    <property type="molecule type" value="Genomic_DNA"/>
</dbReference>
<dbReference type="GO" id="GO:0016811">
    <property type="term" value="F:hydrolase activity, acting on carbon-nitrogen (but not peptide) bonds, in linear amides"/>
    <property type="evidence" value="ECO:0007669"/>
    <property type="project" value="InterPro"/>
</dbReference>
<dbReference type="InterPro" id="IPR044668">
    <property type="entry name" value="PuuD-like"/>
</dbReference>